<evidence type="ECO:0000313" key="2">
    <source>
        <dbReference type="EMBL" id="MDG0815182.1"/>
    </source>
</evidence>
<comment type="caution">
    <text evidence="2">The sequence shown here is derived from an EMBL/GenBank/DDBJ whole genome shotgun (WGS) entry which is preliminary data.</text>
</comment>
<dbReference type="RefSeq" id="WP_277576658.1">
    <property type="nucleotide sequence ID" value="NZ_JANRMI010000001.1"/>
</dbReference>
<feature type="chain" id="PRO_5045210515" description="DUF5666 domain-containing protein" evidence="1">
    <location>
        <begin position="21"/>
        <end position="146"/>
    </location>
</feature>
<sequence>MFKNILVCMSLLLVASVSQAALRGEWTGWGEWTYQGQGTHCTVMKLKFSESAEKLTRDKGYFDCGIVGLDLPAQEFIKQGDALLVDGEVVGSVQGDLYQWREQYSESVVIKNSIQVSGGHLDYKEIWYDSKGDELYVITGRMFLKE</sequence>
<evidence type="ECO:0000256" key="1">
    <source>
        <dbReference type="SAM" id="SignalP"/>
    </source>
</evidence>
<dbReference type="EMBL" id="JANRMI010000001">
    <property type="protein sequence ID" value="MDG0815182.1"/>
    <property type="molecule type" value="Genomic_DNA"/>
</dbReference>
<evidence type="ECO:0000313" key="3">
    <source>
        <dbReference type="Proteomes" id="UP001152321"/>
    </source>
</evidence>
<reference evidence="2" key="1">
    <citation type="submission" date="2022-08" db="EMBL/GenBank/DDBJ databases">
        <title>Novel Bdellovibrio Species Isolated from Svalbard: Designation Bdellovibrio svalbardensis.</title>
        <authorList>
            <person name="Mitchell R.J."/>
            <person name="Choi S.Y."/>
        </authorList>
    </citation>
    <scope>NUCLEOTIDE SEQUENCE</scope>
    <source>
        <strain evidence="2">PAP01</strain>
    </source>
</reference>
<keyword evidence="3" id="KW-1185">Reference proteome</keyword>
<feature type="signal peptide" evidence="1">
    <location>
        <begin position="1"/>
        <end position="20"/>
    </location>
</feature>
<dbReference type="Proteomes" id="UP001152321">
    <property type="component" value="Unassembled WGS sequence"/>
</dbReference>
<keyword evidence="1" id="KW-0732">Signal</keyword>
<protein>
    <recommendedName>
        <fullName evidence="4">DUF5666 domain-containing protein</fullName>
    </recommendedName>
</protein>
<proteinExistence type="predicted"/>
<evidence type="ECO:0008006" key="4">
    <source>
        <dbReference type="Google" id="ProtNLM"/>
    </source>
</evidence>
<gene>
    <name evidence="2" type="ORF">NWE73_02335</name>
</gene>
<organism evidence="2 3">
    <name type="scientific">Bdellovibrio svalbardensis</name>
    <dbReference type="NCBI Taxonomy" id="2972972"/>
    <lineage>
        <taxon>Bacteria</taxon>
        <taxon>Pseudomonadati</taxon>
        <taxon>Bdellovibrionota</taxon>
        <taxon>Bdellovibrionia</taxon>
        <taxon>Bdellovibrionales</taxon>
        <taxon>Pseudobdellovibrionaceae</taxon>
        <taxon>Bdellovibrio</taxon>
    </lineage>
</organism>
<accession>A0ABT6DEB9</accession>
<name>A0ABT6DEB9_9BACT</name>